<evidence type="ECO:0000313" key="3">
    <source>
        <dbReference type="Proteomes" id="UP000267250"/>
    </source>
</evidence>
<dbReference type="PROSITE" id="PS51154">
    <property type="entry name" value="MACRO"/>
    <property type="match status" value="1"/>
</dbReference>
<evidence type="ECO:0000313" key="2">
    <source>
        <dbReference type="EMBL" id="AZR72039.1"/>
    </source>
</evidence>
<sequence length="182" mass="19702">MEIRINDTRLTLVKGDITLQETEAIVNAANSSLLGGGGVDGAIHRAGGPKILEECKKIRARQGGCPTGEAVITTGGNLKAKYVIHTVGPIWRGGNSNEPQLLKNCYINSLKLAKENNIKTISFPSISTGAYRYPVDKAAVIALSAVIEFLRKNNGFEEVRFVLFSDEIFDTYKEALTSLCSN</sequence>
<organism evidence="2 3">
    <name type="scientific">Anoxybacter fermentans</name>
    <dbReference type="NCBI Taxonomy" id="1323375"/>
    <lineage>
        <taxon>Bacteria</taxon>
        <taxon>Bacillati</taxon>
        <taxon>Bacillota</taxon>
        <taxon>Clostridia</taxon>
        <taxon>Halanaerobiales</taxon>
        <taxon>Anoxybacter</taxon>
    </lineage>
</organism>
<dbReference type="NCBIfam" id="NF001664">
    <property type="entry name" value="PRK00431.1-6"/>
    <property type="match status" value="1"/>
</dbReference>
<proteinExistence type="predicted"/>
<dbReference type="PANTHER" id="PTHR11106:SF27">
    <property type="entry name" value="MACRO DOMAIN-CONTAINING PROTEIN"/>
    <property type="match status" value="1"/>
</dbReference>
<protein>
    <submittedName>
        <fullName evidence="2">O-acetyl-ADP-ribose deacetylase</fullName>
    </submittedName>
</protein>
<dbReference type="KEGG" id="aft:BBF96_00690"/>
<keyword evidence="3" id="KW-1185">Reference proteome</keyword>
<dbReference type="EMBL" id="CP016379">
    <property type="protein sequence ID" value="AZR72039.1"/>
    <property type="molecule type" value="Genomic_DNA"/>
</dbReference>
<name>A0A3Q9HNG1_9FIRM</name>
<dbReference type="CDD" id="cd02908">
    <property type="entry name" value="Macro_OAADPr_deacetylase"/>
    <property type="match status" value="1"/>
</dbReference>
<gene>
    <name evidence="2" type="ORF">BBF96_00690</name>
</gene>
<evidence type="ECO:0000259" key="1">
    <source>
        <dbReference type="PROSITE" id="PS51154"/>
    </source>
</evidence>
<dbReference type="AlphaFoldDB" id="A0A3Q9HNG1"/>
<accession>A0A3Q9HNG1</accession>
<feature type="domain" description="Macro" evidence="1">
    <location>
        <begin position="1"/>
        <end position="180"/>
    </location>
</feature>
<dbReference type="SMART" id="SM00506">
    <property type="entry name" value="A1pp"/>
    <property type="match status" value="1"/>
</dbReference>
<dbReference type="Proteomes" id="UP000267250">
    <property type="component" value="Chromosome"/>
</dbReference>
<reference evidence="2 3" key="1">
    <citation type="submission" date="2016-07" db="EMBL/GenBank/DDBJ databases">
        <title>Genome and transcriptome analysis of iron-reducing fermentative bacteria Anoxybacter fermentans.</title>
        <authorList>
            <person name="Zeng X."/>
            <person name="Shao Z."/>
        </authorList>
    </citation>
    <scope>NUCLEOTIDE SEQUENCE [LARGE SCALE GENOMIC DNA]</scope>
    <source>
        <strain evidence="2 3">DY22613</strain>
    </source>
</reference>
<dbReference type="InterPro" id="IPR002589">
    <property type="entry name" value="Macro_dom"/>
</dbReference>
<dbReference type="OrthoDB" id="6194521at2"/>
<dbReference type="SUPFAM" id="SSF52949">
    <property type="entry name" value="Macro domain-like"/>
    <property type="match status" value="1"/>
</dbReference>
<dbReference type="Pfam" id="PF01661">
    <property type="entry name" value="Macro"/>
    <property type="match status" value="1"/>
</dbReference>
<dbReference type="InterPro" id="IPR043472">
    <property type="entry name" value="Macro_dom-like"/>
</dbReference>
<dbReference type="PANTHER" id="PTHR11106">
    <property type="entry name" value="GANGLIOSIDE INDUCED DIFFERENTIATION ASSOCIATED PROTEIN 2-RELATED"/>
    <property type="match status" value="1"/>
</dbReference>
<dbReference type="RefSeq" id="WP_127015367.1">
    <property type="nucleotide sequence ID" value="NZ_CP016379.1"/>
</dbReference>
<dbReference type="Gene3D" id="3.40.220.10">
    <property type="entry name" value="Leucine Aminopeptidase, subunit E, domain 1"/>
    <property type="match status" value="1"/>
</dbReference>